<feature type="transmembrane region" description="Helical" evidence="2">
    <location>
        <begin position="199"/>
        <end position="217"/>
    </location>
</feature>
<keyword evidence="2" id="KW-0472">Membrane</keyword>
<feature type="transmembrane region" description="Helical" evidence="2">
    <location>
        <begin position="263"/>
        <end position="289"/>
    </location>
</feature>
<sequence length="598" mass="62319">PQMTQTPEDPPEPADKPEPPDAPEPADKPAPKPEPGGTAGFPPPPVAGGFVPPGAPPPPGAMPYPPYQRRPGQPVYGPQGGFAGPPLVYAPTKLEKALKAWKRPARPMAPSLLAGTLIAGAIGAVTVGPPLREGRFGVGAVIAAVAVAYVAAASAWSAGRMVRPGSGKRRPRVNRTAIVFGLLSLGLASTVALREAEWVVVPALLLAVAVGSYAASGGRSWAEVLLGGLAVVPAGGAMLPWVAESAYGTVTSDKSRAWPVIRTSLIAGGLIAVFGALFVGADAAFGSLASGLVPEVSPFSVVVYGAAGVVTMAMASAGAYLGQAPPPLRMLAPGRGRPAGRWSWAVPIAALDLLFLLFCAIQAGVFLADDKDELLRSTGLTYAEYARQGFFQLVVVTVLVLVVVAVAKRYAPDGGRGDDVTVRVLLGLLCALTLVVVAVALRRLYLYEETFGWTRLRLWVHAFELWLGLVVVLVAVAGVVRGRVPWLPRAVAGSGAAAMIALALLNPDGFIAEHNVARHAETGKIDVPYLRDLSADAVPALDRLPEPLRTCALREIAYDLDQDEPAMSANLARARARKILERRPADGSVDCFSSSRPS</sequence>
<feature type="region of interest" description="Disordered" evidence="1">
    <location>
        <begin position="1"/>
        <end position="79"/>
    </location>
</feature>
<dbReference type="EMBL" id="VCKZ01000103">
    <property type="protein sequence ID" value="TMR38523.1"/>
    <property type="molecule type" value="Genomic_DNA"/>
</dbReference>
<gene>
    <name evidence="3" type="ORF">ETD96_16245</name>
</gene>
<feature type="compositionally biased region" description="Pro residues" evidence="1">
    <location>
        <begin position="53"/>
        <end position="68"/>
    </location>
</feature>
<keyword evidence="2" id="KW-0812">Transmembrane</keyword>
<feature type="transmembrane region" description="Helical" evidence="2">
    <location>
        <begin position="389"/>
        <end position="411"/>
    </location>
</feature>
<feature type="transmembrane region" description="Helical" evidence="2">
    <location>
        <begin position="137"/>
        <end position="156"/>
    </location>
</feature>
<feature type="transmembrane region" description="Helical" evidence="2">
    <location>
        <begin position="423"/>
        <end position="446"/>
    </location>
</feature>
<feature type="transmembrane region" description="Helical" evidence="2">
    <location>
        <begin position="301"/>
        <end position="322"/>
    </location>
</feature>
<dbReference type="RefSeq" id="WP_138637303.1">
    <property type="nucleotide sequence ID" value="NZ_VCKZ01000103.1"/>
</dbReference>
<dbReference type="OrthoDB" id="9757990at2"/>
<proteinExistence type="predicted"/>
<evidence type="ECO:0000313" key="3">
    <source>
        <dbReference type="EMBL" id="TMR38523.1"/>
    </source>
</evidence>
<organism evidence="3 4">
    <name type="scientific">Actinomadura geliboluensis</name>
    <dbReference type="NCBI Taxonomy" id="882440"/>
    <lineage>
        <taxon>Bacteria</taxon>
        <taxon>Bacillati</taxon>
        <taxon>Actinomycetota</taxon>
        <taxon>Actinomycetes</taxon>
        <taxon>Streptosporangiales</taxon>
        <taxon>Thermomonosporaceae</taxon>
        <taxon>Actinomadura</taxon>
    </lineage>
</organism>
<feature type="non-terminal residue" evidence="3">
    <location>
        <position position="1"/>
    </location>
</feature>
<dbReference type="Proteomes" id="UP000305238">
    <property type="component" value="Unassembled WGS sequence"/>
</dbReference>
<protein>
    <submittedName>
        <fullName evidence="3">DUF4173 domain-containing protein</fullName>
    </submittedName>
</protein>
<feature type="transmembrane region" description="Helical" evidence="2">
    <location>
        <begin position="224"/>
        <end position="243"/>
    </location>
</feature>
<name>A0A5S4GZW4_9ACTN</name>
<dbReference type="AlphaFoldDB" id="A0A5S4GZW4"/>
<feature type="compositionally biased region" description="Basic and acidic residues" evidence="1">
    <location>
        <begin position="13"/>
        <end position="31"/>
    </location>
</feature>
<feature type="transmembrane region" description="Helical" evidence="2">
    <location>
        <begin position="177"/>
        <end position="193"/>
    </location>
</feature>
<feature type="transmembrane region" description="Helical" evidence="2">
    <location>
        <begin position="342"/>
        <end position="368"/>
    </location>
</feature>
<evidence type="ECO:0000256" key="1">
    <source>
        <dbReference type="SAM" id="MobiDB-lite"/>
    </source>
</evidence>
<keyword evidence="2" id="KW-1133">Transmembrane helix</keyword>
<evidence type="ECO:0000256" key="2">
    <source>
        <dbReference type="SAM" id="Phobius"/>
    </source>
</evidence>
<feature type="transmembrane region" description="Helical" evidence="2">
    <location>
        <begin position="458"/>
        <end position="480"/>
    </location>
</feature>
<dbReference type="Pfam" id="PF13687">
    <property type="entry name" value="DUF4153"/>
    <property type="match status" value="1"/>
</dbReference>
<keyword evidence="4" id="KW-1185">Reference proteome</keyword>
<reference evidence="3 4" key="1">
    <citation type="submission" date="2019-05" db="EMBL/GenBank/DDBJ databases">
        <title>Draft genome sequence of Actinomadura geliboluensis A8036.</title>
        <authorList>
            <person name="Saricaoglu S."/>
            <person name="Isik K."/>
        </authorList>
    </citation>
    <scope>NUCLEOTIDE SEQUENCE [LARGE SCALE GENOMIC DNA]</scope>
    <source>
        <strain evidence="3 4">A8036</strain>
    </source>
</reference>
<feature type="transmembrane region" description="Helical" evidence="2">
    <location>
        <begin position="486"/>
        <end position="505"/>
    </location>
</feature>
<dbReference type="InterPro" id="IPR025291">
    <property type="entry name" value="DUF4153"/>
</dbReference>
<comment type="caution">
    <text evidence="3">The sequence shown here is derived from an EMBL/GenBank/DDBJ whole genome shotgun (WGS) entry which is preliminary data.</text>
</comment>
<accession>A0A5S4GZW4</accession>
<feature type="transmembrane region" description="Helical" evidence="2">
    <location>
        <begin position="112"/>
        <end position="131"/>
    </location>
</feature>
<evidence type="ECO:0000313" key="4">
    <source>
        <dbReference type="Proteomes" id="UP000305238"/>
    </source>
</evidence>